<keyword evidence="3" id="KW-1185">Reference proteome</keyword>
<reference evidence="2" key="1">
    <citation type="submission" date="2023-05" db="EMBL/GenBank/DDBJ databases">
        <title>Genome and transcriptome analyses reveal genes involved in the formation of fine ridges on petal epidermal cells in Hibiscus trionum.</title>
        <authorList>
            <person name="Koshimizu S."/>
            <person name="Masuda S."/>
            <person name="Ishii T."/>
            <person name="Shirasu K."/>
            <person name="Hoshino A."/>
            <person name="Arita M."/>
        </authorList>
    </citation>
    <scope>NUCLEOTIDE SEQUENCE</scope>
    <source>
        <strain evidence="2">Hamamatsu line</strain>
    </source>
</reference>
<dbReference type="EMBL" id="BSYR01000045">
    <property type="protein sequence ID" value="GMJ06098.1"/>
    <property type="molecule type" value="Genomic_DNA"/>
</dbReference>
<protein>
    <recommendedName>
        <fullName evidence="1">Endonuclease/exonuclease/phosphatase domain-containing protein</fullName>
    </recommendedName>
</protein>
<dbReference type="PANTHER" id="PTHR35218">
    <property type="entry name" value="RNASE H DOMAIN-CONTAINING PROTEIN"/>
    <property type="match status" value="1"/>
</dbReference>
<evidence type="ECO:0000313" key="2">
    <source>
        <dbReference type="EMBL" id="GMJ06098.1"/>
    </source>
</evidence>
<comment type="caution">
    <text evidence="2">The sequence shown here is derived from an EMBL/GenBank/DDBJ whole genome shotgun (WGS) entry which is preliminary data.</text>
</comment>
<dbReference type="InterPro" id="IPR036691">
    <property type="entry name" value="Endo/exonu/phosph_ase_sf"/>
</dbReference>
<dbReference type="Gene3D" id="3.60.10.10">
    <property type="entry name" value="Endonuclease/exonuclease/phosphatase"/>
    <property type="match status" value="1"/>
</dbReference>
<dbReference type="Proteomes" id="UP001165190">
    <property type="component" value="Unassembled WGS sequence"/>
</dbReference>
<dbReference type="GO" id="GO:0003824">
    <property type="term" value="F:catalytic activity"/>
    <property type="evidence" value="ECO:0007669"/>
    <property type="project" value="InterPro"/>
</dbReference>
<dbReference type="OrthoDB" id="1750221at2759"/>
<evidence type="ECO:0000313" key="3">
    <source>
        <dbReference type="Proteomes" id="UP001165190"/>
    </source>
</evidence>
<dbReference type="InterPro" id="IPR005135">
    <property type="entry name" value="Endo/exonuclease/phosphatase"/>
</dbReference>
<organism evidence="2 3">
    <name type="scientific">Hibiscus trionum</name>
    <name type="common">Flower of an hour</name>
    <dbReference type="NCBI Taxonomy" id="183268"/>
    <lineage>
        <taxon>Eukaryota</taxon>
        <taxon>Viridiplantae</taxon>
        <taxon>Streptophyta</taxon>
        <taxon>Embryophyta</taxon>
        <taxon>Tracheophyta</taxon>
        <taxon>Spermatophyta</taxon>
        <taxon>Magnoliopsida</taxon>
        <taxon>eudicotyledons</taxon>
        <taxon>Gunneridae</taxon>
        <taxon>Pentapetalae</taxon>
        <taxon>rosids</taxon>
        <taxon>malvids</taxon>
        <taxon>Malvales</taxon>
        <taxon>Malvaceae</taxon>
        <taxon>Malvoideae</taxon>
        <taxon>Hibiscus</taxon>
    </lineage>
</organism>
<dbReference type="Pfam" id="PF03372">
    <property type="entry name" value="Exo_endo_phos"/>
    <property type="match status" value="1"/>
</dbReference>
<proteinExistence type="predicted"/>
<gene>
    <name evidence="2" type="ORF">HRI_004279000</name>
</gene>
<name>A0A9W7MIU0_HIBTR</name>
<evidence type="ECO:0000259" key="1">
    <source>
        <dbReference type="Pfam" id="PF03372"/>
    </source>
</evidence>
<dbReference type="PANTHER" id="PTHR35218:SF9">
    <property type="entry name" value="ENDONUCLEASE_EXONUCLEASE_PHOSPHATASE DOMAIN-CONTAINING PROTEIN"/>
    <property type="match status" value="1"/>
</dbReference>
<dbReference type="AlphaFoldDB" id="A0A9W7MIU0"/>
<accession>A0A9W7MIU0</accession>
<feature type="domain" description="Endonuclease/exonuclease/phosphatase" evidence="1">
    <location>
        <begin position="15"/>
        <end position="98"/>
    </location>
</feature>
<dbReference type="SUPFAM" id="SSF56219">
    <property type="entry name" value="DNase I-like"/>
    <property type="match status" value="1"/>
</dbReference>
<sequence>MAEVRRRCGYSHGIDVSARGRSEGLSIGWKEQVSVKLLSFSVRHIDVEIDDVDRGFKWRLTGFYGAPEERNRAGAWDLLRHLSALNNLPWVVLGDFNEILYPFEKE</sequence>